<evidence type="ECO:0000313" key="1">
    <source>
        <dbReference type="EMBL" id="ERM98395.1"/>
    </source>
</evidence>
<proteinExistence type="predicted"/>
<name>W1NTE4_AMBTC</name>
<dbReference type="HOGENOM" id="CLU_1344881_0_0_1"/>
<dbReference type="EMBL" id="KI395332">
    <property type="protein sequence ID" value="ERM98395.1"/>
    <property type="molecule type" value="Genomic_DNA"/>
</dbReference>
<reference evidence="2" key="1">
    <citation type="journal article" date="2013" name="Science">
        <title>The Amborella genome and the evolution of flowering plants.</title>
        <authorList>
            <consortium name="Amborella Genome Project"/>
        </authorList>
    </citation>
    <scope>NUCLEOTIDE SEQUENCE [LARGE SCALE GENOMIC DNA]</scope>
</reference>
<protein>
    <submittedName>
        <fullName evidence="1">Uncharacterized protein</fullName>
    </submittedName>
</protein>
<evidence type="ECO:0000313" key="2">
    <source>
        <dbReference type="Proteomes" id="UP000017836"/>
    </source>
</evidence>
<dbReference type="Gramene" id="ERM98395">
    <property type="protein sequence ID" value="ERM98395"/>
    <property type="gene ID" value="AMTR_s00072p00064860"/>
</dbReference>
<gene>
    <name evidence="1" type="ORF">AMTR_s00072p00064860</name>
</gene>
<dbReference type="AlphaFoldDB" id="W1NTE4"/>
<accession>W1NTE4</accession>
<dbReference type="Proteomes" id="UP000017836">
    <property type="component" value="Unassembled WGS sequence"/>
</dbReference>
<sequence length="204" mass="22816">MWISKKKVSKPKSTVYISHQDFSRLSVITFGIIEDGVVFPIKDKGKKVAKDYCDNIEFGKVDKKDIKIRHAICIGKEEGRMAWKGQDGSYIEGKEKDINGSRETVVLEEERGREPYVVEREMVTSVKTFDSDCGASVSKDVVLQEAEFEDTDAEYMEMVAVMGVSFKATNGEVLAMIKDNVEAPANNMADDKELLNDAQATDNI</sequence>
<keyword evidence="2" id="KW-1185">Reference proteome</keyword>
<organism evidence="1 2">
    <name type="scientific">Amborella trichopoda</name>
    <dbReference type="NCBI Taxonomy" id="13333"/>
    <lineage>
        <taxon>Eukaryota</taxon>
        <taxon>Viridiplantae</taxon>
        <taxon>Streptophyta</taxon>
        <taxon>Embryophyta</taxon>
        <taxon>Tracheophyta</taxon>
        <taxon>Spermatophyta</taxon>
        <taxon>Magnoliopsida</taxon>
        <taxon>Amborellales</taxon>
        <taxon>Amborellaceae</taxon>
        <taxon>Amborella</taxon>
    </lineage>
</organism>